<dbReference type="GO" id="GO:0016020">
    <property type="term" value="C:membrane"/>
    <property type="evidence" value="ECO:0007669"/>
    <property type="project" value="UniProtKB-SubCell"/>
</dbReference>
<evidence type="ECO:0000259" key="8">
    <source>
        <dbReference type="Pfam" id="PF20684"/>
    </source>
</evidence>
<sequence>MVYLYLDQRQDFTANTSTTPEYCDLRRLGLIHGPPPDLGPSTAVIIWTLLAISSIFVTLRIYCKIWRSRGLWWDDWVLIASWFCFLGKAIMCQRVFNHGFGRYPCDVPPQNLTKIALQGAGLGAVFSILAIVWSKTSFALTIIRITTGKVRAFVIALAITMNIAMSLQAIFVWVKCMPVQKNWNPMLPGTCWNTKVSNAYGVFSGSLSGVCDIVLALLAWYVVWGLKMKRREKIGVVVAMSMGIFAGITAFVKASKILILGGKNFTYEGCALLAWTAAEISTTIMASCIPVLRVLFRELRDGSVRRHRWNGIGSYKLTRSGGTSSGQKSRGTGRRSHSATGGPGRAGASQWGMDFERIVSREELEVEGNGVEKGKPRVKIGASGNVSRGRSAAGSGQQVLMELPAERSASRNLGVIVQTQEFEVRYEEPNSDQRNIVGRSGQI</sequence>
<evidence type="ECO:0000256" key="5">
    <source>
        <dbReference type="ARBA" id="ARBA00038359"/>
    </source>
</evidence>
<evidence type="ECO:0000256" key="6">
    <source>
        <dbReference type="SAM" id="MobiDB-lite"/>
    </source>
</evidence>
<reference evidence="9" key="1">
    <citation type="journal article" date="2023" name="Mol. Phylogenet. Evol.">
        <title>Genome-scale phylogeny and comparative genomics of the fungal order Sordariales.</title>
        <authorList>
            <person name="Hensen N."/>
            <person name="Bonometti L."/>
            <person name="Westerberg I."/>
            <person name="Brannstrom I.O."/>
            <person name="Guillou S."/>
            <person name="Cros-Aarteil S."/>
            <person name="Calhoun S."/>
            <person name="Haridas S."/>
            <person name="Kuo A."/>
            <person name="Mondo S."/>
            <person name="Pangilinan J."/>
            <person name="Riley R."/>
            <person name="LaButti K."/>
            <person name="Andreopoulos B."/>
            <person name="Lipzen A."/>
            <person name="Chen C."/>
            <person name="Yan M."/>
            <person name="Daum C."/>
            <person name="Ng V."/>
            <person name="Clum A."/>
            <person name="Steindorff A."/>
            <person name="Ohm R.A."/>
            <person name="Martin F."/>
            <person name="Silar P."/>
            <person name="Natvig D.O."/>
            <person name="Lalanne C."/>
            <person name="Gautier V."/>
            <person name="Ament-Velasquez S.L."/>
            <person name="Kruys A."/>
            <person name="Hutchinson M.I."/>
            <person name="Powell A.J."/>
            <person name="Barry K."/>
            <person name="Miller A.N."/>
            <person name="Grigoriev I.V."/>
            <person name="Debuchy R."/>
            <person name="Gladieux P."/>
            <person name="Hiltunen Thoren M."/>
            <person name="Johannesson H."/>
        </authorList>
    </citation>
    <scope>NUCLEOTIDE SEQUENCE</scope>
    <source>
        <strain evidence="9">CBS 990.96</strain>
    </source>
</reference>
<gene>
    <name evidence="9" type="ORF">QBC38DRAFT_500481</name>
</gene>
<dbReference type="Proteomes" id="UP001301958">
    <property type="component" value="Unassembled WGS sequence"/>
</dbReference>
<feature type="transmembrane region" description="Helical" evidence="7">
    <location>
        <begin position="234"/>
        <end position="252"/>
    </location>
</feature>
<feature type="transmembrane region" description="Helical" evidence="7">
    <location>
        <begin position="202"/>
        <end position="222"/>
    </location>
</feature>
<proteinExistence type="inferred from homology"/>
<dbReference type="InterPro" id="IPR052337">
    <property type="entry name" value="SAT4-like"/>
</dbReference>
<evidence type="ECO:0000256" key="3">
    <source>
        <dbReference type="ARBA" id="ARBA00022989"/>
    </source>
</evidence>
<comment type="caution">
    <text evidence="9">The sequence shown here is derived from an EMBL/GenBank/DDBJ whole genome shotgun (WGS) entry which is preliminary data.</text>
</comment>
<feature type="transmembrane region" description="Helical" evidence="7">
    <location>
        <begin position="75"/>
        <end position="96"/>
    </location>
</feature>
<keyword evidence="2 7" id="KW-0812">Transmembrane</keyword>
<evidence type="ECO:0000256" key="7">
    <source>
        <dbReference type="SAM" id="Phobius"/>
    </source>
</evidence>
<feature type="domain" description="Rhodopsin" evidence="8">
    <location>
        <begin position="59"/>
        <end position="297"/>
    </location>
</feature>
<dbReference type="AlphaFoldDB" id="A0AAN7BMV9"/>
<evidence type="ECO:0000256" key="4">
    <source>
        <dbReference type="ARBA" id="ARBA00023136"/>
    </source>
</evidence>
<comment type="subcellular location">
    <subcellularLocation>
        <location evidence="1">Membrane</location>
        <topology evidence="1">Multi-pass membrane protein</topology>
    </subcellularLocation>
</comment>
<feature type="region of interest" description="Disordered" evidence="6">
    <location>
        <begin position="315"/>
        <end position="349"/>
    </location>
</feature>
<protein>
    <recommendedName>
        <fullName evidence="8">Rhodopsin domain-containing protein</fullName>
    </recommendedName>
</protein>
<feature type="transmembrane region" description="Helical" evidence="7">
    <location>
        <begin position="44"/>
        <end position="63"/>
    </location>
</feature>
<keyword evidence="3 7" id="KW-1133">Transmembrane helix</keyword>
<dbReference type="Pfam" id="PF20684">
    <property type="entry name" value="Fung_rhodopsin"/>
    <property type="match status" value="1"/>
</dbReference>
<keyword evidence="10" id="KW-1185">Reference proteome</keyword>
<feature type="region of interest" description="Disordered" evidence="6">
    <location>
        <begin position="366"/>
        <end position="393"/>
    </location>
</feature>
<dbReference type="InterPro" id="IPR049326">
    <property type="entry name" value="Rhodopsin_dom_fungi"/>
</dbReference>
<dbReference type="PANTHER" id="PTHR33048">
    <property type="entry name" value="PTH11-LIKE INTEGRAL MEMBRANE PROTEIN (AFU_ORTHOLOGUE AFUA_5G11245)"/>
    <property type="match status" value="1"/>
</dbReference>
<evidence type="ECO:0000256" key="2">
    <source>
        <dbReference type="ARBA" id="ARBA00022692"/>
    </source>
</evidence>
<accession>A0AAN7BMV9</accession>
<comment type="similarity">
    <text evidence="5">Belongs to the SAT4 family.</text>
</comment>
<reference evidence="9" key="2">
    <citation type="submission" date="2023-05" db="EMBL/GenBank/DDBJ databases">
        <authorList>
            <consortium name="Lawrence Berkeley National Laboratory"/>
            <person name="Steindorff A."/>
            <person name="Hensen N."/>
            <person name="Bonometti L."/>
            <person name="Westerberg I."/>
            <person name="Brannstrom I.O."/>
            <person name="Guillou S."/>
            <person name="Cros-Aarteil S."/>
            <person name="Calhoun S."/>
            <person name="Haridas S."/>
            <person name="Kuo A."/>
            <person name="Mondo S."/>
            <person name="Pangilinan J."/>
            <person name="Riley R."/>
            <person name="Labutti K."/>
            <person name="Andreopoulos B."/>
            <person name="Lipzen A."/>
            <person name="Chen C."/>
            <person name="Yanf M."/>
            <person name="Daum C."/>
            <person name="Ng V."/>
            <person name="Clum A."/>
            <person name="Ohm R."/>
            <person name="Martin F."/>
            <person name="Silar P."/>
            <person name="Natvig D."/>
            <person name="Lalanne C."/>
            <person name="Gautier V."/>
            <person name="Ament-Velasquez S.L."/>
            <person name="Kruys A."/>
            <person name="Hutchinson M.I."/>
            <person name="Powell A.J."/>
            <person name="Barry K."/>
            <person name="Miller A.N."/>
            <person name="Grigoriev I.V."/>
            <person name="Debuchy R."/>
            <person name="Gladieux P."/>
            <person name="Thoren M.H."/>
            <person name="Johannesson H."/>
        </authorList>
    </citation>
    <scope>NUCLEOTIDE SEQUENCE</scope>
    <source>
        <strain evidence="9">CBS 990.96</strain>
    </source>
</reference>
<dbReference type="EMBL" id="MU865350">
    <property type="protein sequence ID" value="KAK4226274.1"/>
    <property type="molecule type" value="Genomic_DNA"/>
</dbReference>
<evidence type="ECO:0000313" key="9">
    <source>
        <dbReference type="EMBL" id="KAK4226274.1"/>
    </source>
</evidence>
<evidence type="ECO:0000313" key="10">
    <source>
        <dbReference type="Proteomes" id="UP001301958"/>
    </source>
</evidence>
<feature type="transmembrane region" description="Helical" evidence="7">
    <location>
        <begin position="272"/>
        <end position="296"/>
    </location>
</feature>
<feature type="compositionally biased region" description="Polar residues" evidence="6">
    <location>
        <begin position="320"/>
        <end position="330"/>
    </location>
</feature>
<dbReference type="PANTHER" id="PTHR33048:SF42">
    <property type="entry name" value="INTEGRAL MEMBRANE PROTEIN"/>
    <property type="match status" value="1"/>
</dbReference>
<feature type="compositionally biased region" description="Polar residues" evidence="6">
    <location>
        <begin position="384"/>
        <end position="393"/>
    </location>
</feature>
<evidence type="ECO:0000256" key="1">
    <source>
        <dbReference type="ARBA" id="ARBA00004141"/>
    </source>
</evidence>
<feature type="transmembrane region" description="Helical" evidence="7">
    <location>
        <begin position="116"/>
        <end position="133"/>
    </location>
</feature>
<feature type="transmembrane region" description="Helical" evidence="7">
    <location>
        <begin position="153"/>
        <end position="174"/>
    </location>
</feature>
<name>A0AAN7BMV9_9PEZI</name>
<keyword evidence="4 7" id="KW-0472">Membrane</keyword>
<organism evidence="9 10">
    <name type="scientific">Podospora fimiseda</name>
    <dbReference type="NCBI Taxonomy" id="252190"/>
    <lineage>
        <taxon>Eukaryota</taxon>
        <taxon>Fungi</taxon>
        <taxon>Dikarya</taxon>
        <taxon>Ascomycota</taxon>
        <taxon>Pezizomycotina</taxon>
        <taxon>Sordariomycetes</taxon>
        <taxon>Sordariomycetidae</taxon>
        <taxon>Sordariales</taxon>
        <taxon>Podosporaceae</taxon>
        <taxon>Podospora</taxon>
    </lineage>
</organism>